<evidence type="ECO:0000313" key="4">
    <source>
        <dbReference type="Proteomes" id="UP000275267"/>
    </source>
</evidence>
<keyword evidence="1" id="KW-0175">Coiled coil</keyword>
<dbReference type="AlphaFoldDB" id="A0A3L6T168"/>
<accession>A0A3L6T168</accession>
<proteinExistence type="predicted"/>
<feature type="compositionally biased region" description="Polar residues" evidence="2">
    <location>
        <begin position="1"/>
        <end position="11"/>
    </location>
</feature>
<evidence type="ECO:0000313" key="3">
    <source>
        <dbReference type="EMBL" id="RLN29711.1"/>
    </source>
</evidence>
<dbReference type="PANTHER" id="PTHR45224:SF5">
    <property type="entry name" value="OS02G0311800 PROTEIN"/>
    <property type="match status" value="1"/>
</dbReference>
<feature type="region of interest" description="Disordered" evidence="2">
    <location>
        <begin position="136"/>
        <end position="181"/>
    </location>
</feature>
<dbReference type="PANTHER" id="PTHR45224">
    <property type="entry name" value="OS01G0527900 PROTEIN-RELATED"/>
    <property type="match status" value="1"/>
</dbReference>
<feature type="region of interest" description="Disordered" evidence="2">
    <location>
        <begin position="1"/>
        <end position="55"/>
    </location>
</feature>
<keyword evidence="4" id="KW-1185">Reference proteome</keyword>
<comment type="caution">
    <text evidence="3">The sequence shown here is derived from an EMBL/GenBank/DDBJ whole genome shotgun (WGS) entry which is preliminary data.</text>
</comment>
<protein>
    <recommendedName>
        <fullName evidence="5">No apical meristem-associated C-terminal domain-containing protein</fullName>
    </recommendedName>
</protein>
<gene>
    <name evidence="3" type="ORF">C2845_PM05G34700</name>
</gene>
<feature type="compositionally biased region" description="Acidic residues" evidence="2">
    <location>
        <begin position="164"/>
        <end position="174"/>
    </location>
</feature>
<dbReference type="EMBL" id="PQIB02000003">
    <property type="protein sequence ID" value="RLN29711.1"/>
    <property type="molecule type" value="Genomic_DNA"/>
</dbReference>
<dbReference type="Proteomes" id="UP000275267">
    <property type="component" value="Unassembled WGS sequence"/>
</dbReference>
<feature type="coiled-coil region" evidence="1">
    <location>
        <begin position="197"/>
        <end position="224"/>
    </location>
</feature>
<evidence type="ECO:0000256" key="2">
    <source>
        <dbReference type="SAM" id="MobiDB-lite"/>
    </source>
</evidence>
<name>A0A3L6T168_PANMI</name>
<dbReference type="STRING" id="4540.A0A3L6T168"/>
<feature type="compositionally biased region" description="Polar residues" evidence="2">
    <location>
        <begin position="144"/>
        <end position="154"/>
    </location>
</feature>
<evidence type="ECO:0008006" key="5">
    <source>
        <dbReference type="Google" id="ProtNLM"/>
    </source>
</evidence>
<dbReference type="OrthoDB" id="692989at2759"/>
<sequence>MDPSERQGSQQKKSRKPLPTSRKSTGAPATASARADVPPSGLGAASGTFAGGSGAAAPSLGCGTGSHHVPSAFWGGMSPGGSFTPDSNPSSSEWHEQEVKLVLFVRLYPPGGFVNSLQMPYPYVNYLNASQLQENSHSVGCPSTRGTPSPNGSSLAKDGSEAQETIDIDGDETPEPARTDKQLNWSHEEDVRLAEKMTEAQQSLANKKLEVAKLNHKAAQEQTKAKMLDLYKDLLCGSTSDLSEEAMAERTKALECMRLALFANPN</sequence>
<evidence type="ECO:0000256" key="1">
    <source>
        <dbReference type="SAM" id="Coils"/>
    </source>
</evidence>
<reference evidence="4" key="1">
    <citation type="journal article" date="2019" name="Nat. Commun.">
        <title>The genome of broomcorn millet.</title>
        <authorList>
            <person name="Zou C."/>
            <person name="Miki D."/>
            <person name="Li D."/>
            <person name="Tang Q."/>
            <person name="Xiao L."/>
            <person name="Rajput S."/>
            <person name="Deng P."/>
            <person name="Jia W."/>
            <person name="Huang R."/>
            <person name="Zhang M."/>
            <person name="Sun Y."/>
            <person name="Hu J."/>
            <person name="Fu X."/>
            <person name="Schnable P.S."/>
            <person name="Li F."/>
            <person name="Zhang H."/>
            <person name="Feng B."/>
            <person name="Zhu X."/>
            <person name="Liu R."/>
            <person name="Schnable J.C."/>
            <person name="Zhu J.-K."/>
            <person name="Zhang H."/>
        </authorList>
    </citation>
    <scope>NUCLEOTIDE SEQUENCE [LARGE SCALE GENOMIC DNA]</scope>
</reference>
<organism evidence="3 4">
    <name type="scientific">Panicum miliaceum</name>
    <name type="common">Proso millet</name>
    <name type="synonym">Broomcorn millet</name>
    <dbReference type="NCBI Taxonomy" id="4540"/>
    <lineage>
        <taxon>Eukaryota</taxon>
        <taxon>Viridiplantae</taxon>
        <taxon>Streptophyta</taxon>
        <taxon>Embryophyta</taxon>
        <taxon>Tracheophyta</taxon>
        <taxon>Spermatophyta</taxon>
        <taxon>Magnoliopsida</taxon>
        <taxon>Liliopsida</taxon>
        <taxon>Poales</taxon>
        <taxon>Poaceae</taxon>
        <taxon>PACMAD clade</taxon>
        <taxon>Panicoideae</taxon>
        <taxon>Panicodae</taxon>
        <taxon>Paniceae</taxon>
        <taxon>Panicinae</taxon>
        <taxon>Panicum</taxon>
        <taxon>Panicum sect. Panicum</taxon>
    </lineage>
</organism>